<sequence length="353" mass="39847">MDQRINVGLLGFGMAGRIFHAPFISIVPGFNLKKIKANRAESIELANQRYPEAEVVPHEQDIFGDESIDFVVVATANPTHYSLAKAALQAGKHVLVDKPFTISSAEAEELIALAKENDKVLTVYQNRRWDSDFKTVQKLVQSQLLGNLVEYEAHFDRFRNEIKPNTWKEEDLPGSGLLYDLGAHLIDQALYLFGEPKEVYADVRVQRLGSKIPDYFELVLQYDGLKAILKASMLVRELGPHFVLHGTEGSFVKYGMDVQEEQLKLGNFPANTANWGLEPEERWGTLNTSIKGLNFRGKIESEAGDYRGLYQNVYNAITGQEELVVKPEQARNTIRIIELAMLSSQEKRSIKYS</sequence>
<feature type="domain" description="Gfo/Idh/MocA-like oxidoreductase C-terminal" evidence="4">
    <location>
        <begin position="138"/>
        <end position="351"/>
    </location>
</feature>
<accession>A0A0E3ZG76</accession>
<name>A0A0E3ZG76_9BACT</name>
<dbReference type="AlphaFoldDB" id="A0A0E3ZG76"/>
<evidence type="ECO:0000313" key="5">
    <source>
        <dbReference type="EMBL" id="AKD04729.1"/>
    </source>
</evidence>
<dbReference type="PANTHER" id="PTHR43708">
    <property type="entry name" value="CONSERVED EXPRESSED OXIDOREDUCTASE (EUROFUNG)"/>
    <property type="match status" value="1"/>
</dbReference>
<dbReference type="SUPFAM" id="SSF51735">
    <property type="entry name" value="NAD(P)-binding Rossmann-fold domains"/>
    <property type="match status" value="1"/>
</dbReference>
<dbReference type="HOGENOM" id="CLU_023194_19_1_10"/>
<dbReference type="RefSeq" id="WP_046312642.1">
    <property type="nucleotide sequence ID" value="NZ_CBCSCY010000008.1"/>
</dbReference>
<reference evidence="5 6" key="1">
    <citation type="journal article" date="2015" name="Sci. Rep.">
        <title>Unraveling adaptation of Pontibacter korlensis to radiation and infertility in desert through complete genome and comparative transcriptomic analysis.</title>
        <authorList>
            <person name="Dai J."/>
            <person name="Dai W."/>
            <person name="Qiu C."/>
            <person name="Yang Z."/>
            <person name="Zhang Y."/>
            <person name="Zhou M."/>
            <person name="Zhang L."/>
            <person name="Fang C."/>
            <person name="Gao Q."/>
            <person name="Yang Q."/>
            <person name="Li X."/>
            <person name="Wang Z."/>
            <person name="Wang Z."/>
            <person name="Jia Z."/>
            <person name="Chen X."/>
        </authorList>
    </citation>
    <scope>NUCLEOTIDE SEQUENCE [LARGE SCALE GENOMIC DNA]</scope>
    <source>
        <strain evidence="5 6">X14-1T</strain>
    </source>
</reference>
<dbReference type="Proteomes" id="UP000033109">
    <property type="component" value="Chromosome"/>
</dbReference>
<organism evidence="5 6">
    <name type="scientific">Pontibacter korlensis</name>
    <dbReference type="NCBI Taxonomy" id="400092"/>
    <lineage>
        <taxon>Bacteria</taxon>
        <taxon>Pseudomonadati</taxon>
        <taxon>Bacteroidota</taxon>
        <taxon>Cytophagia</taxon>
        <taxon>Cytophagales</taxon>
        <taxon>Hymenobacteraceae</taxon>
        <taxon>Pontibacter</taxon>
    </lineage>
</organism>
<dbReference type="Gene3D" id="3.30.360.10">
    <property type="entry name" value="Dihydrodipicolinate Reductase, domain 2"/>
    <property type="match status" value="1"/>
</dbReference>
<dbReference type="KEGG" id="pko:PKOR_18535"/>
<dbReference type="InterPro" id="IPR036291">
    <property type="entry name" value="NAD(P)-bd_dom_sf"/>
</dbReference>
<dbReference type="GO" id="GO:0016491">
    <property type="term" value="F:oxidoreductase activity"/>
    <property type="evidence" value="ECO:0007669"/>
    <property type="project" value="UniProtKB-KW"/>
</dbReference>
<dbReference type="Gene3D" id="3.40.50.720">
    <property type="entry name" value="NAD(P)-binding Rossmann-like Domain"/>
    <property type="match status" value="1"/>
</dbReference>
<dbReference type="Pfam" id="PF02894">
    <property type="entry name" value="GFO_IDH_MocA_C"/>
    <property type="match status" value="1"/>
</dbReference>
<proteinExistence type="inferred from homology"/>
<protein>
    <submittedName>
        <fullName evidence="5">Oxidoreductase</fullName>
    </submittedName>
</protein>
<gene>
    <name evidence="5" type="ORF">PKOR_18535</name>
</gene>
<evidence type="ECO:0000259" key="4">
    <source>
        <dbReference type="Pfam" id="PF02894"/>
    </source>
</evidence>
<dbReference type="STRING" id="400092.PKOR_18535"/>
<dbReference type="GO" id="GO:0000166">
    <property type="term" value="F:nucleotide binding"/>
    <property type="evidence" value="ECO:0007669"/>
    <property type="project" value="InterPro"/>
</dbReference>
<dbReference type="OrthoDB" id="9815825at2"/>
<dbReference type="InterPro" id="IPR051317">
    <property type="entry name" value="Gfo/Idh/MocA_oxidoreduct"/>
</dbReference>
<evidence type="ECO:0000256" key="1">
    <source>
        <dbReference type="ARBA" id="ARBA00010928"/>
    </source>
</evidence>
<dbReference type="EMBL" id="CP009621">
    <property type="protein sequence ID" value="AKD04729.1"/>
    <property type="molecule type" value="Genomic_DNA"/>
</dbReference>
<comment type="similarity">
    <text evidence="1">Belongs to the Gfo/Idh/MocA family.</text>
</comment>
<evidence type="ECO:0000259" key="3">
    <source>
        <dbReference type="Pfam" id="PF01408"/>
    </source>
</evidence>
<dbReference type="Pfam" id="PF01408">
    <property type="entry name" value="GFO_IDH_MocA"/>
    <property type="match status" value="1"/>
</dbReference>
<dbReference type="PANTHER" id="PTHR43708:SF5">
    <property type="entry name" value="CONSERVED EXPRESSED OXIDOREDUCTASE (EUROFUNG)-RELATED"/>
    <property type="match status" value="1"/>
</dbReference>
<keyword evidence="6" id="KW-1185">Reference proteome</keyword>
<feature type="domain" description="Gfo/Idh/MocA-like oxidoreductase N-terminal" evidence="3">
    <location>
        <begin position="5"/>
        <end position="124"/>
    </location>
</feature>
<evidence type="ECO:0000256" key="2">
    <source>
        <dbReference type="ARBA" id="ARBA00023002"/>
    </source>
</evidence>
<dbReference type="InterPro" id="IPR004104">
    <property type="entry name" value="Gfo/Idh/MocA-like_OxRdtase_C"/>
</dbReference>
<dbReference type="NCBIfam" id="NF008607">
    <property type="entry name" value="PRK11579.1"/>
    <property type="match status" value="1"/>
</dbReference>
<dbReference type="InterPro" id="IPR000683">
    <property type="entry name" value="Gfo/Idh/MocA-like_OxRdtase_N"/>
</dbReference>
<keyword evidence="2" id="KW-0560">Oxidoreductase</keyword>
<dbReference type="PATRIC" id="fig|400092.3.peg.4059"/>
<evidence type="ECO:0000313" key="6">
    <source>
        <dbReference type="Proteomes" id="UP000033109"/>
    </source>
</evidence>